<accession>A0ABS6E3H6</accession>
<comment type="caution">
    <text evidence="1">The sequence shown here is derived from an EMBL/GenBank/DDBJ whole genome shotgun (WGS) entry which is preliminary data.</text>
</comment>
<evidence type="ECO:0000313" key="2">
    <source>
        <dbReference type="Proteomes" id="UP000749471"/>
    </source>
</evidence>
<dbReference type="Proteomes" id="UP000749471">
    <property type="component" value="Unassembled WGS sequence"/>
</dbReference>
<sequence length="94" mass="11454">MKENDIKKIMEEIGNFRPTEKQTEIIEDMASNYMDKSEDEVFFEVIKMNDKMKEEMSQEEYEEMFEKLNRIRPLLNEEQSIKLNRILDILDKNK</sequence>
<keyword evidence="2" id="KW-1185">Reference proteome</keyword>
<evidence type="ECO:0000313" key="1">
    <source>
        <dbReference type="EMBL" id="MBU5437463.1"/>
    </source>
</evidence>
<proteinExistence type="predicted"/>
<name>A0ABS6E3H6_9FIRM</name>
<gene>
    <name evidence="1" type="ORF">KQI42_05550</name>
</gene>
<reference evidence="1 2" key="1">
    <citation type="submission" date="2021-06" db="EMBL/GenBank/DDBJ databases">
        <authorList>
            <person name="Sun Q."/>
            <person name="Li D."/>
        </authorList>
    </citation>
    <scope>NUCLEOTIDE SEQUENCE [LARGE SCALE GENOMIC DNA]</scope>
    <source>
        <strain evidence="1 2">MSJ-40</strain>
    </source>
</reference>
<protein>
    <submittedName>
        <fullName evidence="1">Uncharacterized protein</fullName>
    </submittedName>
</protein>
<organism evidence="1 2">
    <name type="scientific">Tissierella simiarum</name>
    <dbReference type="NCBI Taxonomy" id="2841534"/>
    <lineage>
        <taxon>Bacteria</taxon>
        <taxon>Bacillati</taxon>
        <taxon>Bacillota</taxon>
        <taxon>Tissierellia</taxon>
        <taxon>Tissierellales</taxon>
        <taxon>Tissierellaceae</taxon>
        <taxon>Tissierella</taxon>
    </lineage>
</organism>
<dbReference type="RefSeq" id="WP_216517584.1">
    <property type="nucleotide sequence ID" value="NZ_JAHLPM010000003.1"/>
</dbReference>
<dbReference type="EMBL" id="JAHLPM010000003">
    <property type="protein sequence ID" value="MBU5437463.1"/>
    <property type="molecule type" value="Genomic_DNA"/>
</dbReference>